<evidence type="ECO:0000256" key="2">
    <source>
        <dbReference type="ARBA" id="ARBA00010156"/>
    </source>
</evidence>
<proteinExistence type="inferred from homology"/>
<evidence type="ECO:0000256" key="6">
    <source>
        <dbReference type="ARBA" id="ARBA00023017"/>
    </source>
</evidence>
<evidence type="ECO:0000256" key="8">
    <source>
        <dbReference type="ARBA" id="ARBA00023175"/>
    </source>
</evidence>
<accession>A0A9P0D556</accession>
<dbReference type="GO" id="GO:0005874">
    <property type="term" value="C:microtubule"/>
    <property type="evidence" value="ECO:0007669"/>
    <property type="project" value="UniProtKB-KW"/>
</dbReference>
<evidence type="ECO:0000256" key="3">
    <source>
        <dbReference type="ARBA" id="ARBA00011655"/>
    </source>
</evidence>
<keyword evidence="6 12" id="KW-0243">Dynein</keyword>
<comment type="subunit">
    <text evidence="3">Consists of at least two heavy chains and a number of intermediate and light chains.</text>
</comment>
<dbReference type="SMART" id="SM01375">
    <property type="entry name" value="Dynein_light"/>
    <property type="match status" value="1"/>
</dbReference>
<dbReference type="GO" id="GO:0005930">
    <property type="term" value="C:axoneme"/>
    <property type="evidence" value="ECO:0007669"/>
    <property type="project" value="UniProtKB-SubCell"/>
</dbReference>
<dbReference type="CDD" id="cd21453">
    <property type="entry name" value="DLC-like_DNAL4"/>
    <property type="match status" value="1"/>
</dbReference>
<evidence type="ECO:0000256" key="10">
    <source>
        <dbReference type="ARBA" id="ARBA00023273"/>
    </source>
</evidence>
<evidence type="ECO:0000256" key="11">
    <source>
        <dbReference type="ARBA" id="ARBA00057688"/>
    </source>
</evidence>
<name>A0A9P0D556_9CUCU</name>
<dbReference type="Gene3D" id="3.30.740.10">
    <property type="entry name" value="Protein Inhibitor Of Neuronal Nitric Oxide Synthase"/>
    <property type="match status" value="1"/>
</dbReference>
<comment type="similarity">
    <text evidence="2 12">Belongs to the dynein light chain family.</text>
</comment>
<evidence type="ECO:0000313" key="14">
    <source>
        <dbReference type="Proteomes" id="UP001153636"/>
    </source>
</evidence>
<dbReference type="SUPFAM" id="SSF54648">
    <property type="entry name" value="DLC"/>
    <property type="match status" value="1"/>
</dbReference>
<sequence length="102" mass="11392">MADDEKKGDDSKRVVNTYPLIRHSDMSDETQNEAAEIVTTACEKFAANNEEAAKMIKLQMDKKFGPPYNVVVGEAYGFEISYEIGNVCYLFFGGNIAAVIWK</sequence>
<organism evidence="13 14">
    <name type="scientific">Psylliodes chrysocephalus</name>
    <dbReference type="NCBI Taxonomy" id="3402493"/>
    <lineage>
        <taxon>Eukaryota</taxon>
        <taxon>Metazoa</taxon>
        <taxon>Ecdysozoa</taxon>
        <taxon>Arthropoda</taxon>
        <taxon>Hexapoda</taxon>
        <taxon>Insecta</taxon>
        <taxon>Pterygota</taxon>
        <taxon>Neoptera</taxon>
        <taxon>Endopterygota</taxon>
        <taxon>Coleoptera</taxon>
        <taxon>Polyphaga</taxon>
        <taxon>Cucujiformia</taxon>
        <taxon>Chrysomeloidea</taxon>
        <taxon>Chrysomelidae</taxon>
        <taxon>Galerucinae</taxon>
        <taxon>Alticini</taxon>
        <taxon>Psylliodes</taxon>
    </lineage>
</organism>
<dbReference type="GO" id="GO:0007017">
    <property type="term" value="P:microtubule-based process"/>
    <property type="evidence" value="ECO:0007669"/>
    <property type="project" value="InterPro"/>
</dbReference>
<keyword evidence="5 12" id="KW-0493">Microtubule</keyword>
<dbReference type="Pfam" id="PF01221">
    <property type="entry name" value="Dynein_light"/>
    <property type="match status" value="1"/>
</dbReference>
<evidence type="ECO:0000256" key="4">
    <source>
        <dbReference type="ARBA" id="ARBA00022490"/>
    </source>
</evidence>
<evidence type="ECO:0000256" key="7">
    <source>
        <dbReference type="ARBA" id="ARBA00023069"/>
    </source>
</evidence>
<dbReference type="OrthoDB" id="6506078at2759"/>
<reference evidence="13" key="1">
    <citation type="submission" date="2022-01" db="EMBL/GenBank/DDBJ databases">
        <authorList>
            <person name="King R."/>
        </authorList>
    </citation>
    <scope>NUCLEOTIDE SEQUENCE</scope>
</reference>
<dbReference type="PANTHER" id="PTHR11886:SF2">
    <property type="entry name" value="DYNEIN AXONEMAL LIGHT CHAIN 4"/>
    <property type="match status" value="1"/>
</dbReference>
<dbReference type="InterPro" id="IPR001372">
    <property type="entry name" value="Dynein_light_chain_typ-1/2"/>
</dbReference>
<dbReference type="GO" id="GO:0030286">
    <property type="term" value="C:dynein complex"/>
    <property type="evidence" value="ECO:0007669"/>
    <property type="project" value="UniProtKB-KW"/>
</dbReference>
<dbReference type="EMBL" id="OV651818">
    <property type="protein sequence ID" value="CAH1112516.1"/>
    <property type="molecule type" value="Genomic_DNA"/>
</dbReference>
<keyword evidence="9 12" id="KW-0206">Cytoskeleton</keyword>
<protein>
    <recommendedName>
        <fullName evidence="12">Dynein light chain</fullName>
    </recommendedName>
</protein>
<gene>
    <name evidence="13" type="ORF">PSYICH_LOCUS12758</name>
</gene>
<keyword evidence="14" id="KW-1185">Reference proteome</keyword>
<comment type="subcellular location">
    <subcellularLocation>
        <location evidence="1">Cytoplasm</location>
        <location evidence="1">Cytoskeleton</location>
        <location evidence="1">Cilium axoneme</location>
    </subcellularLocation>
</comment>
<dbReference type="InterPro" id="IPR037177">
    <property type="entry name" value="DLC_sf"/>
</dbReference>
<evidence type="ECO:0000256" key="5">
    <source>
        <dbReference type="ARBA" id="ARBA00022701"/>
    </source>
</evidence>
<evidence type="ECO:0000313" key="13">
    <source>
        <dbReference type="EMBL" id="CAH1112516.1"/>
    </source>
</evidence>
<keyword evidence="4 12" id="KW-0963">Cytoplasm</keyword>
<keyword evidence="10" id="KW-0966">Cell projection</keyword>
<comment type="function">
    <text evidence="11">Force generating protein of respiratory cilia. Produces force towards the minus ends of microtubules. Dynein has ATPase activity.</text>
</comment>
<evidence type="ECO:0000256" key="1">
    <source>
        <dbReference type="ARBA" id="ARBA00004430"/>
    </source>
</evidence>
<keyword evidence="8 12" id="KW-0505">Motor protein</keyword>
<evidence type="ECO:0000256" key="12">
    <source>
        <dbReference type="RuleBase" id="RU365010"/>
    </source>
</evidence>
<dbReference type="FunFam" id="3.30.740.10:FF:000002">
    <property type="entry name" value="Dynein light chain"/>
    <property type="match status" value="1"/>
</dbReference>
<evidence type="ECO:0000256" key="9">
    <source>
        <dbReference type="ARBA" id="ARBA00023212"/>
    </source>
</evidence>
<keyword evidence="7" id="KW-0969">Cilium</keyword>
<dbReference type="Proteomes" id="UP001153636">
    <property type="component" value="Chromosome 6"/>
</dbReference>
<dbReference type="AlphaFoldDB" id="A0A9P0D556"/>
<dbReference type="PANTHER" id="PTHR11886">
    <property type="entry name" value="DYNEIN LIGHT CHAIN"/>
    <property type="match status" value="1"/>
</dbReference>